<dbReference type="Proteomes" id="UP001367508">
    <property type="component" value="Unassembled WGS sequence"/>
</dbReference>
<protein>
    <submittedName>
        <fullName evidence="1">Uncharacterized protein</fullName>
    </submittedName>
</protein>
<proteinExistence type="predicted"/>
<evidence type="ECO:0000313" key="2">
    <source>
        <dbReference type="Proteomes" id="UP001367508"/>
    </source>
</evidence>
<keyword evidence="2" id="KW-1185">Reference proteome</keyword>
<reference evidence="1 2" key="1">
    <citation type="submission" date="2024-01" db="EMBL/GenBank/DDBJ databases">
        <title>The genomes of 5 underutilized Papilionoideae crops provide insights into root nodulation and disease resistanc.</title>
        <authorList>
            <person name="Jiang F."/>
        </authorList>
    </citation>
    <scope>NUCLEOTIDE SEQUENCE [LARGE SCALE GENOMIC DNA]</scope>
    <source>
        <strain evidence="1">LVBAO_FW01</strain>
        <tissue evidence="1">Leaves</tissue>
    </source>
</reference>
<dbReference type="EMBL" id="JAYMYQ010000001">
    <property type="protein sequence ID" value="KAK7360518.1"/>
    <property type="molecule type" value="Genomic_DNA"/>
</dbReference>
<evidence type="ECO:0000313" key="1">
    <source>
        <dbReference type="EMBL" id="KAK7360518.1"/>
    </source>
</evidence>
<sequence length="226" mass="25747">MKFEYVVYDVAEPKQVLDGSKVVLGSPDKSGFGARVKGHRRLCKRVSGYKWFSSNTSTVSICDNESSKRWPFYRWDALSSLIRWKSGRETFVIVNALRGIAPAKIFALPNINYLNMAYNMLRESLQILLRWEAKPFIESGVYSQNLIQSYRIACSMIIRKIKELVTQSGGKERKYKEAQAMLAAATAATTSTKVPSFQKDTFDESMQQENWLKLDTSSEKRTDVSP</sequence>
<gene>
    <name evidence="1" type="ORF">VNO77_02520</name>
</gene>
<accession>A0AAN9MZN0</accession>
<comment type="caution">
    <text evidence="1">The sequence shown here is derived from an EMBL/GenBank/DDBJ whole genome shotgun (WGS) entry which is preliminary data.</text>
</comment>
<organism evidence="1 2">
    <name type="scientific">Canavalia gladiata</name>
    <name type="common">Sword bean</name>
    <name type="synonym">Dolichos gladiatus</name>
    <dbReference type="NCBI Taxonomy" id="3824"/>
    <lineage>
        <taxon>Eukaryota</taxon>
        <taxon>Viridiplantae</taxon>
        <taxon>Streptophyta</taxon>
        <taxon>Embryophyta</taxon>
        <taxon>Tracheophyta</taxon>
        <taxon>Spermatophyta</taxon>
        <taxon>Magnoliopsida</taxon>
        <taxon>eudicotyledons</taxon>
        <taxon>Gunneridae</taxon>
        <taxon>Pentapetalae</taxon>
        <taxon>rosids</taxon>
        <taxon>fabids</taxon>
        <taxon>Fabales</taxon>
        <taxon>Fabaceae</taxon>
        <taxon>Papilionoideae</taxon>
        <taxon>50 kb inversion clade</taxon>
        <taxon>NPAAA clade</taxon>
        <taxon>indigoferoid/millettioid clade</taxon>
        <taxon>Phaseoleae</taxon>
        <taxon>Canavalia</taxon>
    </lineage>
</organism>
<dbReference type="AlphaFoldDB" id="A0AAN9MZN0"/>
<name>A0AAN9MZN0_CANGL</name>